<dbReference type="InParanoid" id="E4X6D2"/>
<dbReference type="InterPro" id="IPR012966">
    <property type="entry name" value="AHD"/>
</dbReference>
<feature type="compositionally biased region" description="Basic residues" evidence="1">
    <location>
        <begin position="383"/>
        <end position="399"/>
    </location>
</feature>
<sequence length="620" mass="70721">MDSNYDRRLRISEAKRVRLGLMKIVENATRESQQLDAMRQAWTAGLQVQAFERHWQEYENTECGAELELSAMRVPFVMHEKKKKNYRKAIYAVARVGHQIKASELYIFTKETQEVVITNNLSFSNVSPDFELVVDLFGLDLPEKEKKVLSPEAKFVHWARCKLSGRDATNKTSWVTLTVLPNAPKYPSFTGKITLRLALAVPALCQAFKEGYLHLWNEGVDNSWKFIFVRLKNGKLRGFDPTKGDKKCNDLVQIDVTSHLKLSESSRKRQFSFQLRDFEGRTVFAATSKEDMLSWMEAIRVHRRHLKLWGKIDETGVEEATNEPDSIPETNAPWSAFFSGQTKVTVIKTGKRVGSGQAAISPAIGQARGSRRRSKSVDLGHTPIKRVSRSPERRFRRNSGSKNETPQKPSAPRDWMNSANRILPNVQMMPRYDPPTILVGSNEEIENHEETINDVLDKISPISSPVLERKPRRDTQHMISDIKQKHAALAENRRKNWTDVRREPLRTSTQINSAKPEITDKYTPIGSPAKTKYGYAGEMRAKIVVPTKDKVKFGACPKVARIQPVNLEFHDSIHPEEQKITLFSVRRPIDKGSSSAVLRNSHFDHIPAPCLPRFPHLEEI</sequence>
<name>E4X6D2_OIKDI</name>
<evidence type="ECO:0000256" key="1">
    <source>
        <dbReference type="SAM" id="MobiDB-lite"/>
    </source>
</evidence>
<dbReference type="EMBL" id="FN653027">
    <property type="protein sequence ID" value="CBY07744.1"/>
    <property type="molecule type" value="Genomic_DNA"/>
</dbReference>
<dbReference type="OrthoDB" id="5817051at2759"/>
<reference evidence="3" key="1">
    <citation type="journal article" date="2010" name="Science">
        <title>Plasticity of animal genome architecture unmasked by rapid evolution of a pelagic tunicate.</title>
        <authorList>
            <person name="Denoeud F."/>
            <person name="Henriet S."/>
            <person name="Mungpakdee S."/>
            <person name="Aury J.M."/>
            <person name="Da Silva C."/>
            <person name="Brinkmann H."/>
            <person name="Mikhaleva J."/>
            <person name="Olsen L.C."/>
            <person name="Jubin C."/>
            <person name="Canestro C."/>
            <person name="Bouquet J.M."/>
            <person name="Danks G."/>
            <person name="Poulain J."/>
            <person name="Campsteijn C."/>
            <person name="Adamski M."/>
            <person name="Cross I."/>
            <person name="Yadetie F."/>
            <person name="Muffato M."/>
            <person name="Louis A."/>
            <person name="Butcher S."/>
            <person name="Tsagkogeorga G."/>
            <person name="Konrad A."/>
            <person name="Singh S."/>
            <person name="Jensen M.F."/>
            <person name="Cong E.H."/>
            <person name="Eikeseth-Otteraa H."/>
            <person name="Noel B."/>
            <person name="Anthouard V."/>
            <person name="Porcel B.M."/>
            <person name="Kachouri-Lafond R."/>
            <person name="Nishino A."/>
            <person name="Ugolini M."/>
            <person name="Chourrout P."/>
            <person name="Nishida H."/>
            <person name="Aasland R."/>
            <person name="Huzurbazar S."/>
            <person name="Westhof E."/>
            <person name="Delsuc F."/>
            <person name="Lehrach H."/>
            <person name="Reinhardt R."/>
            <person name="Weissenbach J."/>
            <person name="Roy S.W."/>
            <person name="Artiguenave F."/>
            <person name="Postlethwait J.H."/>
            <person name="Manak J.R."/>
            <person name="Thompson E.M."/>
            <person name="Jaillon O."/>
            <person name="Du Pasquier L."/>
            <person name="Boudinot P."/>
            <person name="Liberles D.A."/>
            <person name="Volff J.N."/>
            <person name="Philippe H."/>
            <person name="Lenhard B."/>
            <person name="Roest Crollius H."/>
            <person name="Wincker P."/>
            <person name="Chourrout D."/>
        </authorList>
    </citation>
    <scope>NUCLEOTIDE SEQUENCE [LARGE SCALE GENOMIC DNA]</scope>
</reference>
<dbReference type="Pfam" id="PF08174">
    <property type="entry name" value="Anillin"/>
    <property type="match status" value="1"/>
</dbReference>
<evidence type="ECO:0000313" key="3">
    <source>
        <dbReference type="EMBL" id="CBY07744.1"/>
    </source>
</evidence>
<proteinExistence type="predicted"/>
<gene>
    <name evidence="3" type="ORF">GSOID_T00003095001</name>
</gene>
<dbReference type="Gene3D" id="2.30.29.30">
    <property type="entry name" value="Pleckstrin-homology domain (PH domain)/Phosphotyrosine-binding domain (PTB)"/>
    <property type="match status" value="1"/>
</dbReference>
<evidence type="ECO:0000313" key="4">
    <source>
        <dbReference type="Proteomes" id="UP000001307"/>
    </source>
</evidence>
<dbReference type="InterPro" id="IPR001849">
    <property type="entry name" value="PH_domain"/>
</dbReference>
<dbReference type="InterPro" id="IPR011993">
    <property type="entry name" value="PH-like_dom_sf"/>
</dbReference>
<accession>E4X6D2</accession>
<organism evidence="3">
    <name type="scientific">Oikopleura dioica</name>
    <name type="common">Tunicate</name>
    <dbReference type="NCBI Taxonomy" id="34765"/>
    <lineage>
        <taxon>Eukaryota</taxon>
        <taxon>Metazoa</taxon>
        <taxon>Chordata</taxon>
        <taxon>Tunicata</taxon>
        <taxon>Appendicularia</taxon>
        <taxon>Copelata</taxon>
        <taxon>Oikopleuridae</taxon>
        <taxon>Oikopleura</taxon>
    </lineage>
</organism>
<dbReference type="SUPFAM" id="SSF50729">
    <property type="entry name" value="PH domain-like"/>
    <property type="match status" value="1"/>
</dbReference>
<dbReference type="AlphaFoldDB" id="E4X6D2"/>
<dbReference type="CDD" id="cd00821">
    <property type="entry name" value="PH"/>
    <property type="match status" value="1"/>
</dbReference>
<feature type="domain" description="PH" evidence="2">
    <location>
        <begin position="206"/>
        <end position="304"/>
    </location>
</feature>
<dbReference type="SMART" id="SM00233">
    <property type="entry name" value="PH"/>
    <property type="match status" value="1"/>
</dbReference>
<keyword evidence="4" id="KW-1185">Reference proteome</keyword>
<feature type="region of interest" description="Disordered" evidence="1">
    <location>
        <begin position="363"/>
        <end position="416"/>
    </location>
</feature>
<dbReference type="PROSITE" id="PS50003">
    <property type="entry name" value="PH_DOMAIN"/>
    <property type="match status" value="1"/>
</dbReference>
<protein>
    <recommendedName>
        <fullName evidence="2">PH domain-containing protein</fullName>
    </recommendedName>
</protein>
<dbReference type="Pfam" id="PF00169">
    <property type="entry name" value="PH"/>
    <property type="match status" value="1"/>
</dbReference>
<dbReference type="Proteomes" id="UP000001307">
    <property type="component" value="Unassembled WGS sequence"/>
</dbReference>
<evidence type="ECO:0000259" key="2">
    <source>
        <dbReference type="PROSITE" id="PS50003"/>
    </source>
</evidence>